<evidence type="ECO:0000256" key="2">
    <source>
        <dbReference type="ARBA" id="ARBA00023015"/>
    </source>
</evidence>
<dbReference type="SUPFAM" id="SSF53822">
    <property type="entry name" value="Periplasmic binding protein-like I"/>
    <property type="match status" value="1"/>
</dbReference>
<dbReference type="Gene3D" id="3.40.50.2300">
    <property type="match status" value="2"/>
</dbReference>
<dbReference type="SUPFAM" id="SSF47413">
    <property type="entry name" value="lambda repressor-like DNA-binding domains"/>
    <property type="match status" value="1"/>
</dbReference>
<proteinExistence type="predicted"/>
<dbReference type="PANTHER" id="PTHR30146">
    <property type="entry name" value="LACI-RELATED TRANSCRIPTIONAL REPRESSOR"/>
    <property type="match status" value="1"/>
</dbReference>
<reference evidence="7" key="1">
    <citation type="journal article" date="2019" name="Int. J. Syst. Evol. Microbiol.">
        <title>The Global Catalogue of Microorganisms (GCM) 10K type strain sequencing project: providing services to taxonomists for standard genome sequencing and annotation.</title>
        <authorList>
            <consortium name="The Broad Institute Genomics Platform"/>
            <consortium name="The Broad Institute Genome Sequencing Center for Infectious Disease"/>
            <person name="Wu L."/>
            <person name="Ma J."/>
        </authorList>
    </citation>
    <scope>NUCLEOTIDE SEQUENCE [LARGE SCALE GENOMIC DNA]</scope>
    <source>
        <strain evidence="7">CGMCC 1.10759</strain>
    </source>
</reference>
<dbReference type="PANTHER" id="PTHR30146:SF95">
    <property type="entry name" value="RIBOSE OPERON REPRESSOR"/>
    <property type="match status" value="1"/>
</dbReference>
<keyword evidence="7" id="KW-1185">Reference proteome</keyword>
<dbReference type="Proteomes" id="UP001595904">
    <property type="component" value="Unassembled WGS sequence"/>
</dbReference>
<keyword evidence="2" id="KW-0805">Transcription regulation</keyword>
<dbReference type="GO" id="GO:0003677">
    <property type="term" value="F:DNA binding"/>
    <property type="evidence" value="ECO:0007669"/>
    <property type="project" value="UniProtKB-KW"/>
</dbReference>
<keyword evidence="3 6" id="KW-0238">DNA-binding</keyword>
<gene>
    <name evidence="6" type="ORF">ACFPN2_33085</name>
</gene>
<evidence type="ECO:0000313" key="7">
    <source>
        <dbReference type="Proteomes" id="UP001595904"/>
    </source>
</evidence>
<protein>
    <submittedName>
        <fullName evidence="6">LacI family DNA-binding transcriptional regulator</fullName>
    </submittedName>
</protein>
<accession>A0ABV8T1Y8</accession>
<dbReference type="InterPro" id="IPR028082">
    <property type="entry name" value="Peripla_BP_I"/>
</dbReference>
<evidence type="ECO:0000256" key="4">
    <source>
        <dbReference type="ARBA" id="ARBA00023163"/>
    </source>
</evidence>
<dbReference type="PROSITE" id="PS50932">
    <property type="entry name" value="HTH_LACI_2"/>
    <property type="match status" value="1"/>
</dbReference>
<sequence length="331" mass="35676">MAHAKPPSSVDVARLAGVSQSAVSRTFTPGASISAETKAKVMAAAEALNYRPNLIPRIMLKNRSNIVAVVVGSLANPYHSKALQAFGCKLQALGKQVMLVQTNFDRSLDEVVGELASYRVDAVVSPLEITSPDVTALIDPMRIPVITLNSDHISEWSATVSSDNEMAGDCIAQLLWKRGGKRFGYIAGPRDSPSQQQREAGFRRGLAAAGVTDCAWEQADYFYEGGYAAAKKMFATTSPPDAVFCVNDLVALGAMDALRVEFGLKIPDDVMIAGYDNIEAAGWSAYQLTTFDQRMDEMVSNAVAMLERDWAPSAQSFIAPTLVERASTRAE</sequence>
<evidence type="ECO:0000259" key="5">
    <source>
        <dbReference type="PROSITE" id="PS50932"/>
    </source>
</evidence>
<dbReference type="Pfam" id="PF00356">
    <property type="entry name" value="LacI"/>
    <property type="match status" value="1"/>
</dbReference>
<dbReference type="InterPro" id="IPR046335">
    <property type="entry name" value="LacI/GalR-like_sensor"/>
</dbReference>
<organism evidence="6 7">
    <name type="scientific">Steroidobacter flavus</name>
    <dbReference type="NCBI Taxonomy" id="1842136"/>
    <lineage>
        <taxon>Bacteria</taxon>
        <taxon>Pseudomonadati</taxon>
        <taxon>Pseudomonadota</taxon>
        <taxon>Gammaproteobacteria</taxon>
        <taxon>Steroidobacterales</taxon>
        <taxon>Steroidobacteraceae</taxon>
        <taxon>Steroidobacter</taxon>
    </lineage>
</organism>
<keyword evidence="1" id="KW-0678">Repressor</keyword>
<comment type="caution">
    <text evidence="6">The sequence shown here is derived from an EMBL/GenBank/DDBJ whole genome shotgun (WGS) entry which is preliminary data.</text>
</comment>
<evidence type="ECO:0000256" key="3">
    <source>
        <dbReference type="ARBA" id="ARBA00023125"/>
    </source>
</evidence>
<feature type="domain" description="HTH lacI-type" evidence="5">
    <location>
        <begin position="7"/>
        <end position="61"/>
    </location>
</feature>
<evidence type="ECO:0000313" key="6">
    <source>
        <dbReference type="EMBL" id="MFC4313956.1"/>
    </source>
</evidence>
<keyword evidence="4" id="KW-0804">Transcription</keyword>
<dbReference type="EMBL" id="JBHSDU010000015">
    <property type="protein sequence ID" value="MFC4313956.1"/>
    <property type="molecule type" value="Genomic_DNA"/>
</dbReference>
<dbReference type="RefSeq" id="WP_380604744.1">
    <property type="nucleotide sequence ID" value="NZ_JBHSDU010000015.1"/>
</dbReference>
<dbReference type="InterPro" id="IPR000843">
    <property type="entry name" value="HTH_LacI"/>
</dbReference>
<name>A0ABV8T1Y8_9GAMM</name>
<dbReference type="SMART" id="SM00354">
    <property type="entry name" value="HTH_LACI"/>
    <property type="match status" value="1"/>
</dbReference>
<dbReference type="InterPro" id="IPR010982">
    <property type="entry name" value="Lambda_DNA-bd_dom_sf"/>
</dbReference>
<dbReference type="CDD" id="cd06278">
    <property type="entry name" value="PBP1_LacI-like"/>
    <property type="match status" value="1"/>
</dbReference>
<evidence type="ECO:0000256" key="1">
    <source>
        <dbReference type="ARBA" id="ARBA00022491"/>
    </source>
</evidence>
<dbReference type="CDD" id="cd01392">
    <property type="entry name" value="HTH_LacI"/>
    <property type="match status" value="1"/>
</dbReference>
<dbReference type="Gene3D" id="1.10.260.40">
    <property type="entry name" value="lambda repressor-like DNA-binding domains"/>
    <property type="match status" value="1"/>
</dbReference>
<dbReference type="Pfam" id="PF13377">
    <property type="entry name" value="Peripla_BP_3"/>
    <property type="match status" value="1"/>
</dbReference>